<evidence type="ECO:0000259" key="8">
    <source>
        <dbReference type="Pfam" id="PF02540"/>
    </source>
</evidence>
<dbReference type="CDD" id="cd00553">
    <property type="entry name" value="NAD_synthase"/>
    <property type="match status" value="1"/>
</dbReference>
<dbReference type="RefSeq" id="WP_061429678.1">
    <property type="nucleotide sequence ID" value="NZ_CATNZX010000001.1"/>
</dbReference>
<evidence type="ECO:0000256" key="2">
    <source>
        <dbReference type="ARBA" id="ARBA00022598"/>
    </source>
</evidence>
<evidence type="ECO:0000256" key="1">
    <source>
        <dbReference type="ARBA" id="ARBA00004790"/>
    </source>
</evidence>
<keyword evidence="4 6" id="KW-0067">ATP-binding</keyword>
<dbReference type="Proteomes" id="UP000070260">
    <property type="component" value="Plasmid pJFP838A"/>
</dbReference>
<dbReference type="Gene3D" id="3.40.50.620">
    <property type="entry name" value="HUPs"/>
    <property type="match status" value="1"/>
</dbReference>
<dbReference type="SUPFAM" id="SSF52402">
    <property type="entry name" value="Adenine nucleotide alpha hydrolases-like"/>
    <property type="match status" value="1"/>
</dbReference>
<dbReference type="EC" id="6.3.1.5" evidence="7"/>
<reference evidence="9 10" key="1">
    <citation type="journal article" date="2016" name="PLoS ONE">
        <title>Plasmid Characterization and Chromosome Analysis of Two netF+ Clostridium perfringens Isolates Associated with Foal and Canine Necrotizing Enteritis.</title>
        <authorList>
            <person name="Mehdizadeh Gohari I."/>
            <person name="Kropinski A.M."/>
            <person name="Weese S.J."/>
            <person name="Parreira V.R."/>
            <person name="Whitehead A.E."/>
            <person name="Boerlin P."/>
            <person name="Prescott J.F."/>
        </authorList>
    </citation>
    <scope>NUCLEOTIDE SEQUENCE [LARGE SCALE GENOMIC DNA]</scope>
    <source>
        <strain evidence="9 10">JP838</strain>
        <plasmid evidence="10">Plasmid pJFP838A</plasmid>
    </source>
</reference>
<geneLocation type="plasmid" evidence="9 10">
    <name>pJFP838A</name>
</geneLocation>
<evidence type="ECO:0000256" key="3">
    <source>
        <dbReference type="ARBA" id="ARBA00022741"/>
    </source>
</evidence>
<accession>A0A140GRB6</accession>
<keyword evidence="5 6" id="KW-0520">NAD</keyword>
<dbReference type="GO" id="GO:0005737">
    <property type="term" value="C:cytoplasm"/>
    <property type="evidence" value="ECO:0007669"/>
    <property type="project" value="InterPro"/>
</dbReference>
<feature type="domain" description="NAD/GMP synthase" evidence="8">
    <location>
        <begin position="21"/>
        <end position="273"/>
    </location>
</feature>
<proteinExistence type="inferred from homology"/>
<dbReference type="PANTHER" id="PTHR23090:SF9">
    <property type="entry name" value="GLUTAMINE-DEPENDENT NAD(+) SYNTHETASE"/>
    <property type="match status" value="1"/>
</dbReference>
<keyword evidence="9" id="KW-0614">Plasmid</keyword>
<dbReference type="InterPro" id="IPR003694">
    <property type="entry name" value="NAD_synthase"/>
</dbReference>
<comment type="similarity">
    <text evidence="6">Belongs to the NAD synthetase family.</text>
</comment>
<evidence type="ECO:0000256" key="6">
    <source>
        <dbReference type="RuleBase" id="RU003811"/>
    </source>
</evidence>
<evidence type="ECO:0000256" key="4">
    <source>
        <dbReference type="ARBA" id="ARBA00022840"/>
    </source>
</evidence>
<evidence type="ECO:0000256" key="7">
    <source>
        <dbReference type="RuleBase" id="RU003812"/>
    </source>
</evidence>
<dbReference type="AlphaFoldDB" id="A0A140GRB6"/>
<dbReference type="InterPro" id="IPR014729">
    <property type="entry name" value="Rossmann-like_a/b/a_fold"/>
</dbReference>
<dbReference type="GO" id="GO:0008795">
    <property type="term" value="F:NAD+ synthase activity"/>
    <property type="evidence" value="ECO:0007669"/>
    <property type="project" value="UniProtKB-EC"/>
</dbReference>
<comment type="catalytic activity">
    <reaction evidence="7">
        <text>deamido-NAD(+) + NH4(+) + ATP = AMP + diphosphate + NAD(+) + H(+)</text>
        <dbReference type="Rhea" id="RHEA:21188"/>
        <dbReference type="ChEBI" id="CHEBI:15378"/>
        <dbReference type="ChEBI" id="CHEBI:28938"/>
        <dbReference type="ChEBI" id="CHEBI:30616"/>
        <dbReference type="ChEBI" id="CHEBI:33019"/>
        <dbReference type="ChEBI" id="CHEBI:57540"/>
        <dbReference type="ChEBI" id="CHEBI:58437"/>
        <dbReference type="ChEBI" id="CHEBI:456215"/>
        <dbReference type="EC" id="6.3.1.5"/>
    </reaction>
</comment>
<dbReference type="EMBL" id="CP013615">
    <property type="protein sequence ID" value="AMN31075.1"/>
    <property type="molecule type" value="Genomic_DNA"/>
</dbReference>
<gene>
    <name evidence="9" type="ORF">JFP838_pA0159</name>
</gene>
<dbReference type="PANTHER" id="PTHR23090">
    <property type="entry name" value="NH 3 /GLUTAMINE-DEPENDENT NAD + SYNTHETASE"/>
    <property type="match status" value="1"/>
</dbReference>
<dbReference type="GO" id="GO:0003952">
    <property type="term" value="F:NAD+ synthase (glutamine-hydrolyzing) activity"/>
    <property type="evidence" value="ECO:0007669"/>
    <property type="project" value="InterPro"/>
</dbReference>
<keyword evidence="2 6" id="KW-0436">Ligase</keyword>
<dbReference type="GO" id="GO:0005524">
    <property type="term" value="F:ATP binding"/>
    <property type="evidence" value="ECO:0007669"/>
    <property type="project" value="UniProtKB-KW"/>
</dbReference>
<dbReference type="OrthoDB" id="9803818at2"/>
<dbReference type="Pfam" id="PF02540">
    <property type="entry name" value="NAD_synthase"/>
    <property type="match status" value="1"/>
</dbReference>
<organism evidence="9 10">
    <name type="scientific">Clostridium perfringens</name>
    <dbReference type="NCBI Taxonomy" id="1502"/>
    <lineage>
        <taxon>Bacteria</taxon>
        <taxon>Bacillati</taxon>
        <taxon>Bacillota</taxon>
        <taxon>Clostridia</taxon>
        <taxon>Eubacteriales</taxon>
        <taxon>Clostridiaceae</taxon>
        <taxon>Clostridium</taxon>
    </lineage>
</organism>
<evidence type="ECO:0000313" key="10">
    <source>
        <dbReference type="Proteomes" id="UP000070260"/>
    </source>
</evidence>
<protein>
    <recommendedName>
        <fullName evidence="7">NH(3)-dependent NAD(+) synthetase</fullName>
        <ecNumber evidence="7">6.3.1.5</ecNumber>
    </recommendedName>
</protein>
<comment type="pathway">
    <text evidence="1">Cofactor biosynthesis; NAD(+) biosynthesis.</text>
</comment>
<evidence type="ECO:0000313" key="9">
    <source>
        <dbReference type="EMBL" id="AMN31075.1"/>
    </source>
</evidence>
<keyword evidence="3 6" id="KW-0547">Nucleotide-binding</keyword>
<sequence length="277" mass="31362">MKNFDLFDLKDLTKDNVKEYISLITNWIKEQMTKANAKGVVLGMSGGIDCSVVGRLFQEAGYDVVLVLMPNGNSMDYAGDSNDAMDYIEKFHFKWLKAPIGNIYDTILDTIVDDKSSMTAHTIEDAPYGDSIRKEAISISNIAKANINPRIRMTILYTLAQSKGYLVAGTGNLSERIMGYFTKWGDGAFDICPIGNFTKEQVRILAKELRVPQHIIDKAPSANLWEGQTDEEEMGVTYEQIDDYIHNRNLEKNREAFKKIEAQYRKSVHKLRPAPIF</sequence>
<dbReference type="UniPathway" id="UPA00253">
    <property type="reaction ID" value="UER00333"/>
</dbReference>
<evidence type="ECO:0000256" key="5">
    <source>
        <dbReference type="ARBA" id="ARBA00023027"/>
    </source>
</evidence>
<dbReference type="GO" id="GO:0004359">
    <property type="term" value="F:glutaminase activity"/>
    <property type="evidence" value="ECO:0007669"/>
    <property type="project" value="InterPro"/>
</dbReference>
<name>A0A140GRB6_CLOPF</name>
<dbReference type="NCBIfam" id="TIGR00552">
    <property type="entry name" value="nadE"/>
    <property type="match status" value="1"/>
</dbReference>
<dbReference type="PATRIC" id="fig|1502.177.peg.3366"/>
<dbReference type="InterPro" id="IPR022310">
    <property type="entry name" value="NAD/GMP_synthase"/>
</dbReference>
<dbReference type="GO" id="GO:0009435">
    <property type="term" value="P:NAD+ biosynthetic process"/>
    <property type="evidence" value="ECO:0007669"/>
    <property type="project" value="UniProtKB-UniPathway"/>
</dbReference>